<dbReference type="GO" id="GO:0016887">
    <property type="term" value="F:ATP hydrolysis activity"/>
    <property type="evidence" value="ECO:0007669"/>
    <property type="project" value="InterPro"/>
</dbReference>
<evidence type="ECO:0000313" key="2">
    <source>
        <dbReference type="EMBL" id="RBP38650.1"/>
    </source>
</evidence>
<dbReference type="InterPro" id="IPR027417">
    <property type="entry name" value="P-loop_NTPase"/>
</dbReference>
<dbReference type="InterPro" id="IPR049945">
    <property type="entry name" value="AAA_22"/>
</dbReference>
<gene>
    <name evidence="2" type="ORF">DES53_111170</name>
</gene>
<protein>
    <submittedName>
        <fullName evidence="2">AAA domain-containing protein</fullName>
    </submittedName>
</protein>
<evidence type="ECO:0000313" key="3">
    <source>
        <dbReference type="Proteomes" id="UP000253426"/>
    </source>
</evidence>
<evidence type="ECO:0000259" key="1">
    <source>
        <dbReference type="Pfam" id="PF13401"/>
    </source>
</evidence>
<organism evidence="2 3">
    <name type="scientific">Roseimicrobium gellanilyticum</name>
    <dbReference type="NCBI Taxonomy" id="748857"/>
    <lineage>
        <taxon>Bacteria</taxon>
        <taxon>Pseudomonadati</taxon>
        <taxon>Verrucomicrobiota</taxon>
        <taxon>Verrucomicrobiia</taxon>
        <taxon>Verrucomicrobiales</taxon>
        <taxon>Verrucomicrobiaceae</taxon>
        <taxon>Roseimicrobium</taxon>
    </lineage>
</organism>
<dbReference type="Proteomes" id="UP000253426">
    <property type="component" value="Unassembled WGS sequence"/>
</dbReference>
<dbReference type="EMBL" id="QNRR01000011">
    <property type="protein sequence ID" value="RBP38650.1"/>
    <property type="molecule type" value="Genomic_DNA"/>
</dbReference>
<proteinExistence type="predicted"/>
<dbReference type="OrthoDB" id="9818649at2"/>
<keyword evidence="3" id="KW-1185">Reference proteome</keyword>
<reference evidence="2 3" key="1">
    <citation type="submission" date="2018-06" db="EMBL/GenBank/DDBJ databases">
        <title>Genomic Encyclopedia of Type Strains, Phase IV (KMG-IV): sequencing the most valuable type-strain genomes for metagenomic binning, comparative biology and taxonomic classification.</title>
        <authorList>
            <person name="Goeker M."/>
        </authorList>
    </citation>
    <scope>NUCLEOTIDE SEQUENCE [LARGE SCALE GENOMIC DNA]</scope>
    <source>
        <strain evidence="2 3">DSM 25532</strain>
    </source>
</reference>
<dbReference type="SUPFAM" id="SSF52540">
    <property type="entry name" value="P-loop containing nucleoside triphosphate hydrolases"/>
    <property type="match status" value="1"/>
</dbReference>
<sequence length="520" mass="57619">MNGSPLSSLQSPAPEALLDLLRTGREGAFLQQAQSLASLIGRALNVKVLSSTPLGRSLRFTLERLDIALRGFSGECVHALILAGSEEIWSCADASFRARIESPVDMPLVFACGPEEYADASRKVGGNHVLVISPAEIIRMLASSVPLECLKSLIRSRFTPGMLHPFEHQKPVEDALFKGRHDFLQRLRDNPSTNFALVGPSKMGKTSLVKRYLSPLSGMRSSRSTQVYVDLFDRAVTELSLARAIRMALDPGSPAYNEPAETLSDFLGKVRSRIGPLEIVLDETDRHLDLESMRVLIHLAVRGLCRLILVGRWRLMKMAMHTQDDNFNRLEPAVLTPLSVDEAMEIVERPLADLGFERSFTRHELRSAINRLGRVPGLVQELGAFLVEESRGTLEPESLKRALNRVITSSRLLGLLKDLSSPVAQSAALLLALEGKQQGGAQVDPLSIQGQFLQRDIVVPVEDCMEICDELVIHHLLGYSEGDYRMARWDIVAEGQGQRRLFMAMLEEKLAVVRRTHRAG</sequence>
<comment type="caution">
    <text evidence="2">The sequence shown here is derived from an EMBL/GenBank/DDBJ whole genome shotgun (WGS) entry which is preliminary data.</text>
</comment>
<name>A0A366H8V1_9BACT</name>
<dbReference type="Pfam" id="PF13401">
    <property type="entry name" value="AAA_22"/>
    <property type="match status" value="1"/>
</dbReference>
<feature type="domain" description="ORC1/DEAH AAA+ ATPase" evidence="1">
    <location>
        <begin position="195"/>
        <end position="313"/>
    </location>
</feature>
<dbReference type="Gene3D" id="3.40.50.300">
    <property type="entry name" value="P-loop containing nucleotide triphosphate hydrolases"/>
    <property type="match status" value="1"/>
</dbReference>
<dbReference type="AlphaFoldDB" id="A0A366H8V1"/>
<accession>A0A366H8V1</accession>